<gene>
    <name evidence="3" type="ORF">F3B53_26590</name>
</gene>
<organism evidence="3 4">
    <name type="scientific">Bacteroides ovatus</name>
    <dbReference type="NCBI Taxonomy" id="28116"/>
    <lineage>
        <taxon>Bacteria</taxon>
        <taxon>Pseudomonadati</taxon>
        <taxon>Bacteroidota</taxon>
        <taxon>Bacteroidia</taxon>
        <taxon>Bacteroidales</taxon>
        <taxon>Bacteroidaceae</taxon>
        <taxon>Bacteroides</taxon>
    </lineage>
</organism>
<protein>
    <submittedName>
        <fullName evidence="3">TRAM domain-containing protein</fullName>
    </submittedName>
</protein>
<keyword evidence="1" id="KW-0808">Transferase</keyword>
<evidence type="ECO:0000259" key="2">
    <source>
        <dbReference type="PROSITE" id="PS50926"/>
    </source>
</evidence>
<evidence type="ECO:0000256" key="1">
    <source>
        <dbReference type="ARBA" id="ARBA00022679"/>
    </source>
</evidence>
<dbReference type="PROSITE" id="PS50926">
    <property type="entry name" value="TRAM"/>
    <property type="match status" value="1"/>
</dbReference>
<feature type="domain" description="TRAM" evidence="2">
    <location>
        <begin position="1"/>
        <end position="33"/>
    </location>
</feature>
<accession>A0A6A1WXE5</accession>
<dbReference type="EMBL" id="VWFC01000099">
    <property type="protein sequence ID" value="KAB1317181.1"/>
    <property type="molecule type" value="Genomic_DNA"/>
</dbReference>
<comment type="caution">
    <text evidence="3">The sequence shown here is derived from an EMBL/GenBank/DDBJ whole genome shotgun (WGS) entry which is preliminary data.</text>
</comment>
<dbReference type="InterPro" id="IPR002792">
    <property type="entry name" value="TRAM_dom"/>
</dbReference>
<dbReference type="InterPro" id="IPR012340">
    <property type="entry name" value="NA-bd_OB-fold"/>
</dbReference>
<reference evidence="3 4" key="1">
    <citation type="journal article" date="2019" name="Nat. Med.">
        <title>A library of human gut bacterial isolates paired with longitudinal multiomics data enables mechanistic microbiome research.</title>
        <authorList>
            <person name="Poyet M."/>
            <person name="Groussin M."/>
            <person name="Gibbons S.M."/>
            <person name="Avila-Pacheco J."/>
            <person name="Jiang X."/>
            <person name="Kearney S.M."/>
            <person name="Perrotta A.R."/>
            <person name="Berdy B."/>
            <person name="Zhao S."/>
            <person name="Lieberman T.D."/>
            <person name="Swanson P.K."/>
            <person name="Smith M."/>
            <person name="Roesemann S."/>
            <person name="Alexander J.E."/>
            <person name="Rich S.A."/>
            <person name="Livny J."/>
            <person name="Vlamakis H."/>
            <person name="Clish C."/>
            <person name="Bullock K."/>
            <person name="Deik A."/>
            <person name="Scott J."/>
            <person name="Pierce K.A."/>
            <person name="Xavier R.J."/>
            <person name="Alm E.J."/>
        </authorList>
    </citation>
    <scope>NUCLEOTIDE SEQUENCE [LARGE SCALE GENOMIC DNA]</scope>
    <source>
        <strain evidence="3 4">BIOML-A2</strain>
    </source>
</reference>
<dbReference type="Pfam" id="PF18693">
    <property type="entry name" value="TRAM_2"/>
    <property type="match status" value="1"/>
</dbReference>
<dbReference type="Gene3D" id="2.40.50.140">
    <property type="entry name" value="Nucleic acid-binding proteins"/>
    <property type="match status" value="1"/>
</dbReference>
<dbReference type="GO" id="GO:0016740">
    <property type="term" value="F:transferase activity"/>
    <property type="evidence" value="ECO:0007669"/>
    <property type="project" value="UniProtKB-KW"/>
</dbReference>
<proteinExistence type="predicted"/>
<dbReference type="AlphaFoldDB" id="A0A6A1WXE5"/>
<sequence length="35" mass="3927">VFIENNPNVKPGDFVDVKVTDSSDYDLFAEVVKEP</sequence>
<name>A0A6A1WXE5_BACOV</name>
<evidence type="ECO:0000313" key="4">
    <source>
        <dbReference type="Proteomes" id="UP000375690"/>
    </source>
</evidence>
<evidence type="ECO:0000313" key="3">
    <source>
        <dbReference type="EMBL" id="KAB1317181.1"/>
    </source>
</evidence>
<dbReference type="Proteomes" id="UP000375690">
    <property type="component" value="Unassembled WGS sequence"/>
</dbReference>
<feature type="non-terminal residue" evidence="3">
    <location>
        <position position="1"/>
    </location>
</feature>